<keyword evidence="2" id="KW-1185">Reference proteome</keyword>
<evidence type="ECO:0000313" key="1">
    <source>
        <dbReference type="EMBL" id="OCB90928.1"/>
    </source>
</evidence>
<dbReference type="EMBL" id="LNZH02000113">
    <property type="protein sequence ID" value="OCB90928.1"/>
    <property type="molecule type" value="Genomic_DNA"/>
</dbReference>
<sequence>MRVFELLAAVLTTVRSLLEFRIGRTWKFERGSFIIVIFNQGLLSSISIVDKHLDGKLLLLARRCHLYNLLDSFLRRSCLIAVSRPFWIFVRASPELTESTVRHYHHLLLWRLEMDYFNNRLSCLLTARFLLQLREWQGKGSVVSARNNHDELYTQQAETLSEFRAIGAFDVVVMDDFGDGNGPYASPVHSGWGSADSGASMTRIDNGVMEMEHRLTVDE</sequence>
<proteinExistence type="predicted"/>
<reference evidence="1" key="1">
    <citation type="submission" date="2016-06" db="EMBL/GenBank/DDBJ databases">
        <title>Draft Genome sequence of the fungus Inonotus baumii.</title>
        <authorList>
            <person name="Zhu H."/>
            <person name="Lin W."/>
        </authorList>
    </citation>
    <scope>NUCLEOTIDE SEQUENCE</scope>
    <source>
        <strain evidence="1">821</strain>
    </source>
</reference>
<protein>
    <submittedName>
        <fullName evidence="1">Uncharacterized protein</fullName>
    </submittedName>
</protein>
<organism evidence="1 2">
    <name type="scientific">Sanghuangporus baumii</name>
    <name type="common">Phellinus baumii</name>
    <dbReference type="NCBI Taxonomy" id="108892"/>
    <lineage>
        <taxon>Eukaryota</taxon>
        <taxon>Fungi</taxon>
        <taxon>Dikarya</taxon>
        <taxon>Basidiomycota</taxon>
        <taxon>Agaricomycotina</taxon>
        <taxon>Agaricomycetes</taxon>
        <taxon>Hymenochaetales</taxon>
        <taxon>Hymenochaetaceae</taxon>
        <taxon>Sanghuangporus</taxon>
    </lineage>
</organism>
<evidence type="ECO:0000313" key="2">
    <source>
        <dbReference type="Proteomes" id="UP000757232"/>
    </source>
</evidence>
<comment type="caution">
    <text evidence="1">The sequence shown here is derived from an EMBL/GenBank/DDBJ whole genome shotgun (WGS) entry which is preliminary data.</text>
</comment>
<accession>A0A9Q5I3C5</accession>
<dbReference type="AlphaFoldDB" id="A0A9Q5I3C5"/>
<gene>
    <name evidence="1" type="ORF">A7U60_g1838</name>
</gene>
<name>A0A9Q5I3C5_SANBA</name>
<dbReference type="Proteomes" id="UP000757232">
    <property type="component" value="Unassembled WGS sequence"/>
</dbReference>